<name>A0A5M6IKQ7_9PROT</name>
<sequence>MLAGDLATAWAISDAVLDARDPATRDDPRLPYHLRWVWDGRPVDGRQVLVRCYHGLGDTLQFCRFLPALRRRAAAVTLEVQPALAPLLAGLADRVVPFDLRVPLPPAECDIEIMELAHALRLPPDQPAPALAVPAPGPSGIGLCWQAGEWNRTRSVSLEAVLQALPAGLRLVSLQRGPAASEAVSGRFINPHDADENVLRTASLILGATLVITVDTMVAHLAGVLGRPGLVLLPHAADWRWMRGKRCAWYPSLRLLRQARPGDWQAPLASLRDALAAGLPPLA</sequence>
<reference evidence="1 2" key="1">
    <citation type="submission" date="2019-09" db="EMBL/GenBank/DDBJ databases">
        <title>Genome sequence of Rhodovastum atsumiense, a diverse member of the Acetobacteraceae family of non-sulfur purple photosynthetic bacteria.</title>
        <authorList>
            <person name="Meyer T."/>
            <person name="Kyndt J."/>
        </authorList>
    </citation>
    <scope>NUCLEOTIDE SEQUENCE [LARGE SCALE GENOMIC DNA]</scope>
    <source>
        <strain evidence="1 2">DSM 21279</strain>
    </source>
</reference>
<organism evidence="1 2">
    <name type="scientific">Rhodovastum atsumiense</name>
    <dbReference type="NCBI Taxonomy" id="504468"/>
    <lineage>
        <taxon>Bacteria</taxon>
        <taxon>Pseudomonadati</taxon>
        <taxon>Pseudomonadota</taxon>
        <taxon>Alphaproteobacteria</taxon>
        <taxon>Acetobacterales</taxon>
        <taxon>Acetobacteraceae</taxon>
        <taxon>Rhodovastum</taxon>
    </lineage>
</organism>
<evidence type="ECO:0008006" key="3">
    <source>
        <dbReference type="Google" id="ProtNLM"/>
    </source>
</evidence>
<evidence type="ECO:0000313" key="2">
    <source>
        <dbReference type="Proteomes" id="UP000325255"/>
    </source>
</evidence>
<proteinExistence type="predicted"/>
<protein>
    <recommendedName>
        <fullName evidence="3">Glycosyltransferase family 9 protein</fullName>
    </recommendedName>
</protein>
<dbReference type="SUPFAM" id="SSF53756">
    <property type="entry name" value="UDP-Glycosyltransferase/glycogen phosphorylase"/>
    <property type="match status" value="1"/>
</dbReference>
<dbReference type="RefSeq" id="WP_150044798.1">
    <property type="nucleotide sequence ID" value="NZ_OW485601.1"/>
</dbReference>
<comment type="caution">
    <text evidence="1">The sequence shown here is derived from an EMBL/GenBank/DDBJ whole genome shotgun (WGS) entry which is preliminary data.</text>
</comment>
<dbReference type="EMBL" id="VWPK01000066">
    <property type="protein sequence ID" value="KAA5608840.1"/>
    <property type="molecule type" value="Genomic_DNA"/>
</dbReference>
<dbReference type="Gene3D" id="3.40.50.2000">
    <property type="entry name" value="Glycogen Phosphorylase B"/>
    <property type="match status" value="1"/>
</dbReference>
<accession>A0A5M6IKQ7</accession>
<evidence type="ECO:0000313" key="1">
    <source>
        <dbReference type="EMBL" id="KAA5608840.1"/>
    </source>
</evidence>
<gene>
    <name evidence="1" type="ORF">F1189_27020</name>
</gene>
<dbReference type="AlphaFoldDB" id="A0A5M6IKQ7"/>
<keyword evidence="2" id="KW-1185">Reference proteome</keyword>
<dbReference type="Proteomes" id="UP000325255">
    <property type="component" value="Unassembled WGS sequence"/>
</dbReference>
<dbReference type="OrthoDB" id="9778733at2"/>